<reference evidence="1 2" key="1">
    <citation type="submission" date="2018-10" db="EMBL/GenBank/DDBJ databases">
        <title>Robbsia sp. DHC34, isolated from soil.</title>
        <authorList>
            <person name="Gao Z.-H."/>
            <person name="Qiu L.-H."/>
        </authorList>
    </citation>
    <scope>NUCLEOTIDE SEQUENCE [LARGE SCALE GENOMIC DNA]</scope>
    <source>
        <strain evidence="1 2">DHC34</strain>
    </source>
</reference>
<dbReference type="Proteomes" id="UP000270342">
    <property type="component" value="Unassembled WGS sequence"/>
</dbReference>
<dbReference type="InterPro" id="IPR036390">
    <property type="entry name" value="WH_DNA-bd_sf"/>
</dbReference>
<comment type="caution">
    <text evidence="1">The sequence shown here is derived from an EMBL/GenBank/DDBJ whole genome shotgun (WGS) entry which is preliminary data.</text>
</comment>
<keyword evidence="2" id="KW-1185">Reference proteome</keyword>
<organism evidence="1 2">
    <name type="scientific">Pararobbsia silviterrae</name>
    <dbReference type="NCBI Taxonomy" id="1792498"/>
    <lineage>
        <taxon>Bacteria</taxon>
        <taxon>Pseudomonadati</taxon>
        <taxon>Pseudomonadota</taxon>
        <taxon>Betaproteobacteria</taxon>
        <taxon>Burkholderiales</taxon>
        <taxon>Burkholderiaceae</taxon>
        <taxon>Pararobbsia</taxon>
    </lineage>
</organism>
<proteinExistence type="predicted"/>
<dbReference type="RefSeq" id="WP_121091171.1">
    <property type="nucleotide sequence ID" value="NZ_RBZU01000018.1"/>
</dbReference>
<dbReference type="AlphaFoldDB" id="A0A494X2X7"/>
<evidence type="ECO:0000313" key="1">
    <source>
        <dbReference type="EMBL" id="RKP45048.1"/>
    </source>
</evidence>
<sequence>MTPDRPREPARSSDPAGADEIDPAIAAVLSVLWETANDPSGKLASLARLGKRTQLAQSALRRYLTALSDAGLVSVALDEAGLGSAALTALGRTICEDLFGPPDRA</sequence>
<name>A0A494X2X7_9BURK</name>
<evidence type="ECO:0000313" key="2">
    <source>
        <dbReference type="Proteomes" id="UP000270342"/>
    </source>
</evidence>
<accession>A0A494X2X7</accession>
<dbReference type="SUPFAM" id="SSF46785">
    <property type="entry name" value="Winged helix' DNA-binding domain"/>
    <property type="match status" value="1"/>
</dbReference>
<dbReference type="EMBL" id="RBZU01000018">
    <property type="protein sequence ID" value="RKP45048.1"/>
    <property type="molecule type" value="Genomic_DNA"/>
</dbReference>
<dbReference type="OrthoDB" id="8777588at2"/>
<dbReference type="InterPro" id="IPR036388">
    <property type="entry name" value="WH-like_DNA-bd_sf"/>
</dbReference>
<gene>
    <name evidence="1" type="ORF">D7S86_26815</name>
</gene>
<dbReference type="Gene3D" id="1.10.10.10">
    <property type="entry name" value="Winged helix-like DNA-binding domain superfamily/Winged helix DNA-binding domain"/>
    <property type="match status" value="1"/>
</dbReference>
<protein>
    <submittedName>
        <fullName evidence="1">ArsR family transcriptional regulator</fullName>
    </submittedName>
</protein>